<keyword evidence="3" id="KW-1185">Reference proteome</keyword>
<feature type="region of interest" description="Disordered" evidence="1">
    <location>
        <begin position="132"/>
        <end position="174"/>
    </location>
</feature>
<proteinExistence type="predicted"/>
<sequence>MGGAAATGAPPAPPAVALDSIGQPIGPLTDPDTQVTDAHGVAPGLQDPGEKRNAPPHDLVRFPEKSEAQVAEEAEAEARAEVAQGAHESDEAHAGMTVTTEEPALGGKAIEVTIYEPVPGVTPAELVERLKASGKSSAKVTRDDHSRVPATSPNGPSPEAPSTGDEAGTAAFAGPDDCTNGNAVWWTCLPAYWTNNGYTDPIIRMNDHTSAAWKTADATSLWNAVPNIQFNYIWNSCPFMAGARCVDVWNANYGNTGWIGEFSYLLNASDTRKLYEPNSTYPQQVRLNDWYNPAGGAGYGAFSRDTVVRHEVGHVTGLGHNTSGISDLMFAQSGFATATGAQNAALVANVYSIAR</sequence>
<dbReference type="Gene3D" id="3.40.390.10">
    <property type="entry name" value="Collagenase (Catalytic Domain)"/>
    <property type="match status" value="1"/>
</dbReference>
<dbReference type="SUPFAM" id="SSF55486">
    <property type="entry name" value="Metalloproteases ('zincins'), catalytic domain"/>
    <property type="match status" value="1"/>
</dbReference>
<evidence type="ECO:0008006" key="4">
    <source>
        <dbReference type="Google" id="ProtNLM"/>
    </source>
</evidence>
<comment type="caution">
    <text evidence="2">The sequence shown here is derived from an EMBL/GenBank/DDBJ whole genome shotgun (WGS) entry which is preliminary data.</text>
</comment>
<dbReference type="EMBL" id="NSDM01000010">
    <property type="protein sequence ID" value="MDQ2586634.1"/>
    <property type="molecule type" value="Genomic_DNA"/>
</dbReference>
<accession>A0ABU0X5W0</accession>
<protein>
    <recommendedName>
        <fullName evidence="4">Peptidase M10 metallopeptidase domain-containing protein</fullName>
    </recommendedName>
</protein>
<feature type="compositionally biased region" description="Basic and acidic residues" evidence="1">
    <location>
        <begin position="48"/>
        <end position="67"/>
    </location>
</feature>
<evidence type="ECO:0000313" key="3">
    <source>
        <dbReference type="Proteomes" id="UP001225605"/>
    </source>
</evidence>
<dbReference type="Proteomes" id="UP001225605">
    <property type="component" value="Unassembled WGS sequence"/>
</dbReference>
<reference evidence="2 3" key="1">
    <citation type="submission" date="2017-06" db="EMBL/GenBank/DDBJ databases">
        <title>Cultured bacterium strain Saccharothrix yanglingensis Hhs.015.</title>
        <authorList>
            <person name="Xia Y."/>
        </authorList>
    </citation>
    <scope>NUCLEOTIDE SEQUENCE [LARGE SCALE GENOMIC DNA]</scope>
    <source>
        <strain evidence="2 3">Hhs.015</strain>
    </source>
</reference>
<feature type="region of interest" description="Disordered" evidence="1">
    <location>
        <begin position="1"/>
        <end position="98"/>
    </location>
</feature>
<dbReference type="InterPro" id="IPR024079">
    <property type="entry name" value="MetalloPept_cat_dom_sf"/>
</dbReference>
<gene>
    <name evidence="2" type="ORF">CKY47_22070</name>
</gene>
<evidence type="ECO:0000256" key="1">
    <source>
        <dbReference type="SAM" id="MobiDB-lite"/>
    </source>
</evidence>
<evidence type="ECO:0000313" key="2">
    <source>
        <dbReference type="EMBL" id="MDQ2586634.1"/>
    </source>
</evidence>
<name>A0ABU0X5W0_9PSEU</name>
<organism evidence="2 3">
    <name type="scientific">Saccharothrix yanglingensis</name>
    <dbReference type="NCBI Taxonomy" id="659496"/>
    <lineage>
        <taxon>Bacteria</taxon>
        <taxon>Bacillati</taxon>
        <taxon>Actinomycetota</taxon>
        <taxon>Actinomycetes</taxon>
        <taxon>Pseudonocardiales</taxon>
        <taxon>Pseudonocardiaceae</taxon>
        <taxon>Saccharothrix</taxon>
    </lineage>
</organism>